<evidence type="ECO:0000256" key="1">
    <source>
        <dbReference type="SAM" id="MobiDB-lite"/>
    </source>
</evidence>
<proteinExistence type="predicted"/>
<evidence type="ECO:0000313" key="3">
    <source>
        <dbReference type="Proteomes" id="UP001604336"/>
    </source>
</evidence>
<dbReference type="EMBL" id="JBFOLK010000014">
    <property type="protein sequence ID" value="KAL2461882.1"/>
    <property type="molecule type" value="Genomic_DNA"/>
</dbReference>
<gene>
    <name evidence="2" type="ORF">Adt_45302</name>
</gene>
<reference evidence="3" key="1">
    <citation type="submission" date="2024-07" db="EMBL/GenBank/DDBJ databases">
        <title>Two chromosome-level genome assemblies of Korean endemic species Abeliophyllum distichum and Forsythia ovata (Oleaceae).</title>
        <authorList>
            <person name="Jang H."/>
        </authorList>
    </citation>
    <scope>NUCLEOTIDE SEQUENCE [LARGE SCALE GENOMIC DNA]</scope>
</reference>
<feature type="compositionally biased region" description="Basic and acidic residues" evidence="1">
    <location>
        <begin position="121"/>
        <end position="132"/>
    </location>
</feature>
<feature type="region of interest" description="Disordered" evidence="1">
    <location>
        <begin position="108"/>
        <end position="132"/>
    </location>
</feature>
<comment type="caution">
    <text evidence="2">The sequence shown here is derived from an EMBL/GenBank/DDBJ whole genome shotgun (WGS) entry which is preliminary data.</text>
</comment>
<evidence type="ECO:0000313" key="2">
    <source>
        <dbReference type="EMBL" id="KAL2461882.1"/>
    </source>
</evidence>
<dbReference type="Proteomes" id="UP001604336">
    <property type="component" value="Unassembled WGS sequence"/>
</dbReference>
<organism evidence="2 3">
    <name type="scientific">Abeliophyllum distichum</name>
    <dbReference type="NCBI Taxonomy" id="126358"/>
    <lineage>
        <taxon>Eukaryota</taxon>
        <taxon>Viridiplantae</taxon>
        <taxon>Streptophyta</taxon>
        <taxon>Embryophyta</taxon>
        <taxon>Tracheophyta</taxon>
        <taxon>Spermatophyta</taxon>
        <taxon>Magnoliopsida</taxon>
        <taxon>eudicotyledons</taxon>
        <taxon>Gunneridae</taxon>
        <taxon>Pentapetalae</taxon>
        <taxon>asterids</taxon>
        <taxon>lamiids</taxon>
        <taxon>Lamiales</taxon>
        <taxon>Oleaceae</taxon>
        <taxon>Forsythieae</taxon>
        <taxon>Abeliophyllum</taxon>
    </lineage>
</organism>
<sequence>MDDLVLGPQWKLVQKVQHREIWDIPEKDDNGGTEQEVFQEHESSNIVWRIQQEDLDTHVCHRGDVNPNIIENSTLQIDLESIYENTNEVIDHPSKEEDDTWNEYYNEDEKSVNSQDDIDIDSSRDDASSGSL</sequence>
<dbReference type="AlphaFoldDB" id="A0ABD1PDB4"/>
<name>A0ABD1PDB4_9LAMI</name>
<protein>
    <submittedName>
        <fullName evidence="2">Uncharacterized protein</fullName>
    </submittedName>
</protein>
<accession>A0ABD1PDB4</accession>
<keyword evidence="3" id="KW-1185">Reference proteome</keyword>